<dbReference type="Proteomes" id="UP001476798">
    <property type="component" value="Unassembled WGS sequence"/>
</dbReference>
<proteinExistence type="predicted"/>
<comment type="caution">
    <text evidence="1">The sequence shown here is derived from an EMBL/GenBank/DDBJ whole genome shotgun (WGS) entry which is preliminary data.</text>
</comment>
<name>A0ABV0MV41_9TELE</name>
<gene>
    <name evidence="1" type="primary">KCTD3_1</name>
    <name evidence="1" type="ORF">GOODEAATRI_025397</name>
</gene>
<sequence>MGSRPRRYLFTGHGNGSIQMWDLTTAMDTANKGEERKKDGGPTEEELLQLLDQCDLSTSRCATPNISPAPSVLHHTRLRESMSRFERWHID</sequence>
<keyword evidence="2" id="KW-1185">Reference proteome</keyword>
<organism evidence="1 2">
    <name type="scientific">Goodea atripinnis</name>
    <dbReference type="NCBI Taxonomy" id="208336"/>
    <lineage>
        <taxon>Eukaryota</taxon>
        <taxon>Metazoa</taxon>
        <taxon>Chordata</taxon>
        <taxon>Craniata</taxon>
        <taxon>Vertebrata</taxon>
        <taxon>Euteleostomi</taxon>
        <taxon>Actinopterygii</taxon>
        <taxon>Neopterygii</taxon>
        <taxon>Teleostei</taxon>
        <taxon>Neoteleostei</taxon>
        <taxon>Acanthomorphata</taxon>
        <taxon>Ovalentaria</taxon>
        <taxon>Atherinomorphae</taxon>
        <taxon>Cyprinodontiformes</taxon>
        <taxon>Goodeidae</taxon>
        <taxon>Goodea</taxon>
    </lineage>
</organism>
<dbReference type="PANTHER" id="PTHR15859">
    <property type="entry name" value="SETA BINDING PROTEIN 1"/>
    <property type="match status" value="1"/>
</dbReference>
<dbReference type="InterPro" id="IPR047876">
    <property type="entry name" value="SHKBP1/KCTD3"/>
</dbReference>
<reference evidence="1 2" key="1">
    <citation type="submission" date="2021-06" db="EMBL/GenBank/DDBJ databases">
        <authorList>
            <person name="Palmer J.M."/>
        </authorList>
    </citation>
    <scope>NUCLEOTIDE SEQUENCE [LARGE SCALE GENOMIC DNA]</scope>
    <source>
        <strain evidence="1 2">GA_2019</strain>
        <tissue evidence="1">Muscle</tissue>
    </source>
</reference>
<dbReference type="EMBL" id="JAHRIO010012976">
    <property type="protein sequence ID" value="MEQ2162970.1"/>
    <property type="molecule type" value="Genomic_DNA"/>
</dbReference>
<evidence type="ECO:0000313" key="2">
    <source>
        <dbReference type="Proteomes" id="UP001476798"/>
    </source>
</evidence>
<evidence type="ECO:0000313" key="1">
    <source>
        <dbReference type="EMBL" id="MEQ2162970.1"/>
    </source>
</evidence>
<accession>A0ABV0MV41</accession>
<dbReference type="PANTHER" id="PTHR15859:SF2">
    <property type="entry name" value="BTB_POZ DOMAIN-CONTAINING PROTEIN KCTD3"/>
    <property type="match status" value="1"/>
</dbReference>
<protein>
    <submittedName>
        <fullName evidence="1">BTB/POZ domain-containing protein kctd3</fullName>
    </submittedName>
</protein>